<evidence type="ECO:0000256" key="1">
    <source>
        <dbReference type="SAM" id="Phobius"/>
    </source>
</evidence>
<dbReference type="AlphaFoldDB" id="M4V6Z4"/>
<feature type="transmembrane region" description="Helical" evidence="1">
    <location>
        <begin position="260"/>
        <end position="284"/>
    </location>
</feature>
<feature type="transmembrane region" description="Helical" evidence="1">
    <location>
        <begin position="117"/>
        <end position="136"/>
    </location>
</feature>
<dbReference type="PANTHER" id="PTHR22911">
    <property type="entry name" value="ACYL-MALONYL CONDENSING ENZYME-RELATED"/>
    <property type="match status" value="1"/>
</dbReference>
<protein>
    <recommendedName>
        <fullName evidence="2">EamA domain-containing protein</fullName>
    </recommendedName>
</protein>
<dbReference type="PATRIC" id="fig|1184267.3.peg.951"/>
<dbReference type="EMBL" id="CP003537">
    <property type="protein sequence ID" value="AGH95152.1"/>
    <property type="molecule type" value="Genomic_DNA"/>
</dbReference>
<gene>
    <name evidence="3" type="ORF">A11Q_936</name>
</gene>
<dbReference type="eggNOG" id="COG0697">
    <property type="taxonomic scope" value="Bacteria"/>
</dbReference>
<feature type="transmembrane region" description="Helical" evidence="1">
    <location>
        <begin position="233"/>
        <end position="254"/>
    </location>
</feature>
<feature type="transmembrane region" description="Helical" evidence="1">
    <location>
        <begin position="204"/>
        <end position="226"/>
    </location>
</feature>
<dbReference type="SUPFAM" id="SSF103481">
    <property type="entry name" value="Multidrug resistance efflux transporter EmrE"/>
    <property type="match status" value="2"/>
</dbReference>
<dbReference type="HOGENOM" id="CLU_033863_0_2_7"/>
<organism evidence="3 4">
    <name type="scientific">Pseudobdellovibrio exovorus JSS</name>
    <dbReference type="NCBI Taxonomy" id="1184267"/>
    <lineage>
        <taxon>Bacteria</taxon>
        <taxon>Pseudomonadati</taxon>
        <taxon>Bdellovibrionota</taxon>
        <taxon>Bdellovibrionia</taxon>
        <taxon>Bdellovibrionales</taxon>
        <taxon>Pseudobdellovibrionaceae</taxon>
        <taxon>Pseudobdellovibrio</taxon>
    </lineage>
</organism>
<accession>M4V6Z4</accession>
<dbReference type="RefSeq" id="WP_015469642.1">
    <property type="nucleotide sequence ID" value="NC_020813.1"/>
</dbReference>
<feature type="transmembrane region" description="Helical" evidence="1">
    <location>
        <begin position="31"/>
        <end position="49"/>
    </location>
</feature>
<feature type="transmembrane region" description="Helical" evidence="1">
    <location>
        <begin position="142"/>
        <end position="160"/>
    </location>
</feature>
<dbReference type="InterPro" id="IPR037185">
    <property type="entry name" value="EmrE-like"/>
</dbReference>
<evidence type="ECO:0000259" key="2">
    <source>
        <dbReference type="Pfam" id="PF00892"/>
    </source>
</evidence>
<dbReference type="STRING" id="1184267.A11Q_936"/>
<keyword evidence="4" id="KW-1185">Reference proteome</keyword>
<dbReference type="InterPro" id="IPR000620">
    <property type="entry name" value="EamA_dom"/>
</dbReference>
<feature type="domain" description="EamA" evidence="2">
    <location>
        <begin position="142"/>
        <end position="276"/>
    </location>
</feature>
<feature type="transmembrane region" description="Helical" evidence="1">
    <location>
        <begin position="172"/>
        <end position="192"/>
    </location>
</feature>
<dbReference type="KEGG" id="bex:A11Q_936"/>
<reference evidence="3 4" key="1">
    <citation type="journal article" date="2013" name="ISME J.">
        <title>By their genes ye shall know them: genomic signatures of predatory bacteria.</title>
        <authorList>
            <person name="Pasternak Z."/>
            <person name="Pietrokovski S."/>
            <person name="Rotem O."/>
            <person name="Gophna U."/>
            <person name="Lurie-Weinberger M.N."/>
            <person name="Jurkevitch E."/>
        </authorList>
    </citation>
    <scope>NUCLEOTIDE SEQUENCE [LARGE SCALE GENOMIC DNA]</scope>
    <source>
        <strain evidence="3 4">JSS</strain>
    </source>
</reference>
<dbReference type="GO" id="GO:0016020">
    <property type="term" value="C:membrane"/>
    <property type="evidence" value="ECO:0007669"/>
    <property type="project" value="InterPro"/>
</dbReference>
<name>M4V6Z4_9BACT</name>
<keyword evidence="1" id="KW-1133">Transmembrane helix</keyword>
<feature type="domain" description="EamA" evidence="2">
    <location>
        <begin position="5"/>
        <end position="132"/>
    </location>
</feature>
<keyword evidence="1" id="KW-0812">Transmembrane</keyword>
<feature type="transmembrane region" description="Helical" evidence="1">
    <location>
        <begin position="61"/>
        <end position="78"/>
    </location>
</feature>
<proteinExistence type="predicted"/>
<keyword evidence="1" id="KW-0472">Membrane</keyword>
<dbReference type="Proteomes" id="UP000012040">
    <property type="component" value="Chromosome"/>
</dbReference>
<dbReference type="PANTHER" id="PTHR22911:SF76">
    <property type="entry name" value="EAMA DOMAIN-CONTAINING PROTEIN"/>
    <property type="match status" value="1"/>
</dbReference>
<sequence length="293" mass="33086">MPHTLLYFIALFSLSTSPNWAKLSQMPVEVLGFYRLSIAAILVFLIALVLRKKWPPFNKHLLWALASGSLFFMHLWTYKFASQNTTVSNTMIIFSSNPVWTSIGAIVFFNEVFKKRLMVSYLLALTSIYLLVIHDFHLSNNYGDWSALLSAFFYAGYMLTGKQARTRLDNSVFAVIQYSTCAILFGLCVVGKSAPLTGYPTISWISVAGLVLFPTLLGHLLFTYLVQFMNINLMACGKLIEPVIASILAYYIFSEKLGDYAWISFLLTSIAVIILFAPAILSFLKKQFHLFRA</sequence>
<evidence type="ECO:0000313" key="3">
    <source>
        <dbReference type="EMBL" id="AGH95152.1"/>
    </source>
</evidence>
<feature type="transmembrane region" description="Helical" evidence="1">
    <location>
        <begin position="90"/>
        <end position="110"/>
    </location>
</feature>
<dbReference type="OrthoDB" id="9790852at2"/>
<evidence type="ECO:0000313" key="4">
    <source>
        <dbReference type="Proteomes" id="UP000012040"/>
    </source>
</evidence>
<dbReference type="Pfam" id="PF00892">
    <property type="entry name" value="EamA"/>
    <property type="match status" value="2"/>
</dbReference>